<evidence type="ECO:0000313" key="3">
    <source>
        <dbReference type="Proteomes" id="UP000051580"/>
    </source>
</evidence>
<dbReference type="AlphaFoldDB" id="A0A0R1UIJ4"/>
<evidence type="ECO:0000259" key="1">
    <source>
        <dbReference type="Pfam" id="PF12680"/>
    </source>
</evidence>
<gene>
    <name evidence="2" type="ORF">FD28_GL001634</name>
</gene>
<name>A0A0R1UIJ4_9LACO</name>
<proteinExistence type="predicted"/>
<comment type="caution">
    <text evidence="2">The sequence shown here is derived from an EMBL/GenBank/DDBJ whole genome shotgun (WGS) entry which is preliminary data.</text>
</comment>
<dbReference type="PATRIC" id="fig|1423753.3.peg.1697"/>
<dbReference type="Gene3D" id="3.10.450.50">
    <property type="match status" value="1"/>
</dbReference>
<dbReference type="SUPFAM" id="SSF54427">
    <property type="entry name" value="NTF2-like"/>
    <property type="match status" value="1"/>
</dbReference>
<dbReference type="InterPro" id="IPR037401">
    <property type="entry name" value="SnoaL-like"/>
</dbReference>
<dbReference type="InterPro" id="IPR032710">
    <property type="entry name" value="NTF2-like_dom_sf"/>
</dbReference>
<organism evidence="2 3">
    <name type="scientific">Levilactobacillus hammesii DSM 16381</name>
    <dbReference type="NCBI Taxonomy" id="1423753"/>
    <lineage>
        <taxon>Bacteria</taxon>
        <taxon>Bacillati</taxon>
        <taxon>Bacillota</taxon>
        <taxon>Bacilli</taxon>
        <taxon>Lactobacillales</taxon>
        <taxon>Lactobacillaceae</taxon>
        <taxon>Levilactobacillus</taxon>
    </lineage>
</organism>
<dbReference type="Proteomes" id="UP000051580">
    <property type="component" value="Unassembled WGS sequence"/>
</dbReference>
<dbReference type="Pfam" id="PF12680">
    <property type="entry name" value="SnoaL_2"/>
    <property type="match status" value="1"/>
</dbReference>
<accession>A0A0R1UIJ4</accession>
<evidence type="ECO:0000313" key="2">
    <source>
        <dbReference type="EMBL" id="KRL93184.1"/>
    </source>
</evidence>
<dbReference type="STRING" id="1423753.FD28_GL001634"/>
<dbReference type="EMBL" id="AZFS01000066">
    <property type="protein sequence ID" value="KRL93184.1"/>
    <property type="molecule type" value="Genomic_DNA"/>
</dbReference>
<dbReference type="RefSeq" id="WP_057735434.1">
    <property type="nucleotide sequence ID" value="NZ_AZFS01000066.1"/>
</dbReference>
<sequence>MDDLTLPTAITTFISATNAANADQFVAQFTPDAVLNDWGTEYHGPAEIAKWNQTDNIGKQSHFELQDFTQDDATTWTIQLLVTGNGFNGSSPFRMTVKDDLLANVTILPD</sequence>
<protein>
    <recommendedName>
        <fullName evidence="1">SnoaL-like domain-containing protein</fullName>
    </recommendedName>
</protein>
<dbReference type="OrthoDB" id="8080938at2"/>
<keyword evidence="3" id="KW-1185">Reference proteome</keyword>
<feature type="domain" description="SnoaL-like" evidence="1">
    <location>
        <begin position="11"/>
        <end position="102"/>
    </location>
</feature>
<reference evidence="2 3" key="1">
    <citation type="journal article" date="2015" name="Genome Announc.">
        <title>Expanding the biotechnology potential of lactobacilli through comparative genomics of 213 strains and associated genera.</title>
        <authorList>
            <person name="Sun Z."/>
            <person name="Harris H.M."/>
            <person name="McCann A."/>
            <person name="Guo C."/>
            <person name="Argimon S."/>
            <person name="Zhang W."/>
            <person name="Yang X."/>
            <person name="Jeffery I.B."/>
            <person name="Cooney J.C."/>
            <person name="Kagawa T.F."/>
            <person name="Liu W."/>
            <person name="Song Y."/>
            <person name="Salvetti E."/>
            <person name="Wrobel A."/>
            <person name="Rasinkangas P."/>
            <person name="Parkhill J."/>
            <person name="Rea M.C."/>
            <person name="O'Sullivan O."/>
            <person name="Ritari J."/>
            <person name="Douillard F.P."/>
            <person name="Paul Ross R."/>
            <person name="Yang R."/>
            <person name="Briner A.E."/>
            <person name="Felis G.E."/>
            <person name="de Vos W.M."/>
            <person name="Barrangou R."/>
            <person name="Klaenhammer T.R."/>
            <person name="Caufield P.W."/>
            <person name="Cui Y."/>
            <person name="Zhang H."/>
            <person name="O'Toole P.W."/>
        </authorList>
    </citation>
    <scope>NUCLEOTIDE SEQUENCE [LARGE SCALE GENOMIC DNA]</scope>
    <source>
        <strain evidence="2 3">DSM 16381</strain>
    </source>
</reference>